<dbReference type="Pfam" id="PF01361">
    <property type="entry name" value="Tautomerase"/>
    <property type="match status" value="1"/>
</dbReference>
<dbReference type="RefSeq" id="WP_184437223.1">
    <property type="nucleotide sequence ID" value="NZ_JACIGI010000037.1"/>
</dbReference>
<sequence>MPTLQVSLIRGYSGPVRQRLCRRLTAATTAVLGAAPEAVTVFLHEVDPDGYARGGHARTPAAAPEQTPEEVVTAFLAAMEARDLETAATHLADGFVMTFPGSGPMTRLDELVAWARGRYRFVRKTFEAVDTADHLDHAVVTCHGHLHGEWPDGTPFEGVRFIDRFEVRHGRLTRQDVWNDLALVSP</sequence>
<dbReference type="AlphaFoldDB" id="A0A7W6S259"/>
<gene>
    <name evidence="4" type="ORF">GGD88_003212</name>
</gene>
<keyword evidence="4" id="KW-0670">Pyruvate</keyword>
<dbReference type="InterPro" id="IPR037401">
    <property type="entry name" value="SnoaL-like"/>
</dbReference>
<protein>
    <submittedName>
        <fullName evidence="4">Phenylpyruvate tautomerase PptA (4-oxalocrotonate tautomerase family)</fullName>
    </submittedName>
</protein>
<evidence type="ECO:0000256" key="1">
    <source>
        <dbReference type="ARBA" id="ARBA00023235"/>
    </source>
</evidence>
<dbReference type="InterPro" id="IPR014347">
    <property type="entry name" value="Tautomerase/MIF_sf"/>
</dbReference>
<feature type="domain" description="4-oxalocrotonate tautomerase-like" evidence="2">
    <location>
        <begin position="2"/>
        <end position="56"/>
    </location>
</feature>
<organism evidence="4 5">
    <name type="scientific">Roseospira goensis</name>
    <dbReference type="NCBI Taxonomy" id="391922"/>
    <lineage>
        <taxon>Bacteria</taxon>
        <taxon>Pseudomonadati</taxon>
        <taxon>Pseudomonadota</taxon>
        <taxon>Alphaproteobacteria</taxon>
        <taxon>Rhodospirillales</taxon>
        <taxon>Rhodospirillaceae</taxon>
        <taxon>Roseospira</taxon>
    </lineage>
</organism>
<comment type="caution">
    <text evidence="4">The sequence shown here is derived from an EMBL/GenBank/DDBJ whole genome shotgun (WGS) entry which is preliminary data.</text>
</comment>
<accession>A0A7W6S259</accession>
<feature type="domain" description="SnoaL-like" evidence="3">
    <location>
        <begin position="72"/>
        <end position="174"/>
    </location>
</feature>
<evidence type="ECO:0000259" key="3">
    <source>
        <dbReference type="Pfam" id="PF12680"/>
    </source>
</evidence>
<proteinExistence type="predicted"/>
<dbReference type="InterPro" id="IPR004370">
    <property type="entry name" value="4-OT-like_dom"/>
</dbReference>
<dbReference type="Pfam" id="PF12680">
    <property type="entry name" value="SnoaL_2"/>
    <property type="match status" value="1"/>
</dbReference>
<dbReference type="EMBL" id="JACIGI010000037">
    <property type="protein sequence ID" value="MBB4287464.1"/>
    <property type="molecule type" value="Genomic_DNA"/>
</dbReference>
<name>A0A7W6S259_9PROT</name>
<dbReference type="Gene3D" id="3.30.429.10">
    <property type="entry name" value="Macrophage Migration Inhibitory Factor"/>
    <property type="match status" value="1"/>
</dbReference>
<dbReference type="Gene3D" id="3.10.450.50">
    <property type="match status" value="1"/>
</dbReference>
<evidence type="ECO:0000313" key="5">
    <source>
        <dbReference type="Proteomes" id="UP000555728"/>
    </source>
</evidence>
<dbReference type="SUPFAM" id="SSF55331">
    <property type="entry name" value="Tautomerase/MIF"/>
    <property type="match status" value="1"/>
</dbReference>
<dbReference type="SUPFAM" id="SSF54427">
    <property type="entry name" value="NTF2-like"/>
    <property type="match status" value="1"/>
</dbReference>
<evidence type="ECO:0000259" key="2">
    <source>
        <dbReference type="Pfam" id="PF01361"/>
    </source>
</evidence>
<dbReference type="Proteomes" id="UP000555728">
    <property type="component" value="Unassembled WGS sequence"/>
</dbReference>
<evidence type="ECO:0000313" key="4">
    <source>
        <dbReference type="EMBL" id="MBB4287464.1"/>
    </source>
</evidence>
<keyword evidence="5" id="KW-1185">Reference proteome</keyword>
<dbReference type="InterPro" id="IPR032710">
    <property type="entry name" value="NTF2-like_dom_sf"/>
</dbReference>
<reference evidence="4 5" key="1">
    <citation type="submission" date="2020-08" db="EMBL/GenBank/DDBJ databases">
        <title>Genome sequencing of Purple Non-Sulfur Bacteria from various extreme environments.</title>
        <authorList>
            <person name="Mayer M."/>
        </authorList>
    </citation>
    <scope>NUCLEOTIDE SEQUENCE [LARGE SCALE GENOMIC DNA]</scope>
    <source>
        <strain evidence="4 5">JA135</strain>
    </source>
</reference>
<keyword evidence="1" id="KW-0413">Isomerase</keyword>
<dbReference type="GO" id="GO:0016853">
    <property type="term" value="F:isomerase activity"/>
    <property type="evidence" value="ECO:0007669"/>
    <property type="project" value="UniProtKB-KW"/>
</dbReference>